<dbReference type="InterPro" id="IPR006059">
    <property type="entry name" value="SBP"/>
</dbReference>
<accession>A0A6I8M6N8</accession>
<dbReference type="PANTHER" id="PTHR43649:SF33">
    <property type="entry name" value="POLYGALACTURONAN_RHAMNOGALACTURONAN-BINDING PROTEIN YTCQ"/>
    <property type="match status" value="1"/>
</dbReference>
<evidence type="ECO:0000256" key="2">
    <source>
        <dbReference type="ARBA" id="ARBA00022729"/>
    </source>
</evidence>
<proteinExistence type="predicted"/>
<evidence type="ECO:0000256" key="1">
    <source>
        <dbReference type="ARBA" id="ARBA00022475"/>
    </source>
</evidence>
<evidence type="ECO:0000313" key="7">
    <source>
        <dbReference type="Proteomes" id="UP000419017"/>
    </source>
</evidence>
<evidence type="ECO:0000256" key="4">
    <source>
        <dbReference type="ARBA" id="ARBA00023139"/>
    </source>
</evidence>
<keyword evidence="1" id="KW-1003">Cell membrane</keyword>
<gene>
    <name evidence="6" type="ORF">OMES3154_00408</name>
</gene>
<keyword evidence="3" id="KW-0472">Membrane</keyword>
<sequence>MKNKLFKFMSVAALTVAVIACGNKEEKANNQEAKANEVVTIKYWGFPNFNADSEFKDSEEFDHALIKAFEEKNPNIKIEYQKIDFTDGPAKLNTAIQANSAPDVVFDAPGRIIAWAKDGYLVPFNNVDKSQFADSLVTASSVDGKLYLRPLGSQPFLMAFNKKITDKLGVTDMLPLNKPGRNWTVKEFEALLTKIHKKDASIDPVLFYTKSQAGDQGPRAFVSNIGNAWITNNEVTEYAINTPSAIKGLTWLKSAYDKGLIGKSVSAEAKDALEAFATGKAAGTILYSAGLKALAAHQKAIADGVIEPVFVAFPNDSGQAKFEFLLAGAAVFDNNDEKRAKAAQEFVEFVTTDPVWGPRALKATKNFSPVKGVTGTYGNDPEVKYLESLSSFYGPYYNIIDGFPQMRPLWFNMVQGVLNGQITPADGLNGFVKDANATIKDAK</sequence>
<dbReference type="SUPFAM" id="SSF53850">
    <property type="entry name" value="Periplasmic binding protein-like II"/>
    <property type="match status" value="1"/>
</dbReference>
<dbReference type="RefSeq" id="WP_156683147.1">
    <property type="nucleotide sequence ID" value="NZ_CABWIB010000001.1"/>
</dbReference>
<keyword evidence="7" id="KW-1185">Reference proteome</keyword>
<evidence type="ECO:0000256" key="5">
    <source>
        <dbReference type="ARBA" id="ARBA00023288"/>
    </source>
</evidence>
<dbReference type="Pfam" id="PF01547">
    <property type="entry name" value="SBP_bac_1"/>
    <property type="match status" value="1"/>
</dbReference>
<dbReference type="Proteomes" id="UP000419017">
    <property type="component" value="Unassembled WGS sequence"/>
</dbReference>
<keyword evidence="2" id="KW-0732">Signal</keyword>
<keyword evidence="4" id="KW-0564">Palmitate</keyword>
<dbReference type="PANTHER" id="PTHR43649">
    <property type="entry name" value="ARABINOSE-BINDING PROTEIN-RELATED"/>
    <property type="match status" value="1"/>
</dbReference>
<evidence type="ECO:0000313" key="6">
    <source>
        <dbReference type="EMBL" id="VWL85126.1"/>
    </source>
</evidence>
<dbReference type="EMBL" id="CABWIB010000001">
    <property type="protein sequence ID" value="VWL85126.1"/>
    <property type="molecule type" value="Genomic_DNA"/>
</dbReference>
<keyword evidence="5" id="KW-0449">Lipoprotein</keyword>
<protein>
    <submittedName>
        <fullName evidence="6">Family 1 extracellular solute-binding protein</fullName>
    </submittedName>
</protein>
<name>A0A6I8M6N8_9FUSO</name>
<dbReference type="PROSITE" id="PS51257">
    <property type="entry name" value="PROKAR_LIPOPROTEIN"/>
    <property type="match status" value="1"/>
</dbReference>
<dbReference type="AlphaFoldDB" id="A0A6I8M6N8"/>
<reference evidence="6 7" key="1">
    <citation type="submission" date="2019-10" db="EMBL/GenBank/DDBJ databases">
        <authorList>
            <person name="Blom J."/>
        </authorList>
    </citation>
    <scope>NUCLEOTIDE SEQUENCE [LARGE SCALE GENOMIC DNA]</scope>
    <source>
        <strain evidence="6 7">ES3154-GLU</strain>
    </source>
</reference>
<dbReference type="InterPro" id="IPR050490">
    <property type="entry name" value="Bact_solute-bd_prot1"/>
</dbReference>
<evidence type="ECO:0000256" key="3">
    <source>
        <dbReference type="ARBA" id="ARBA00023136"/>
    </source>
</evidence>
<dbReference type="Gene3D" id="3.40.190.10">
    <property type="entry name" value="Periplasmic binding protein-like II"/>
    <property type="match status" value="1"/>
</dbReference>
<organism evidence="6 7">
    <name type="scientific">Oceanivirga miroungae</name>
    <dbReference type="NCBI Taxonomy" id="1130046"/>
    <lineage>
        <taxon>Bacteria</taxon>
        <taxon>Fusobacteriati</taxon>
        <taxon>Fusobacteriota</taxon>
        <taxon>Fusobacteriia</taxon>
        <taxon>Fusobacteriales</taxon>
        <taxon>Leptotrichiaceae</taxon>
        <taxon>Oceanivirga</taxon>
    </lineage>
</organism>